<reference evidence="10" key="1">
    <citation type="submission" date="2020-06" db="EMBL/GenBank/DDBJ databases">
        <title>WGS assembly of Ceratodon purpureus strain R40.</title>
        <authorList>
            <person name="Carey S.B."/>
            <person name="Jenkins J."/>
            <person name="Shu S."/>
            <person name="Lovell J.T."/>
            <person name="Sreedasyam A."/>
            <person name="Maumus F."/>
            <person name="Tiley G.P."/>
            <person name="Fernandez-Pozo N."/>
            <person name="Barry K."/>
            <person name="Chen C."/>
            <person name="Wang M."/>
            <person name="Lipzen A."/>
            <person name="Daum C."/>
            <person name="Saski C.A."/>
            <person name="Payton A.C."/>
            <person name="Mcbreen J.C."/>
            <person name="Conrad R.E."/>
            <person name="Kollar L.M."/>
            <person name="Olsson S."/>
            <person name="Huttunen S."/>
            <person name="Landis J.B."/>
            <person name="Wickett N.J."/>
            <person name="Johnson M.G."/>
            <person name="Rensing S.A."/>
            <person name="Grimwood J."/>
            <person name="Schmutz J."/>
            <person name="Mcdaniel S.F."/>
        </authorList>
    </citation>
    <scope>NUCLEOTIDE SEQUENCE</scope>
    <source>
        <strain evidence="10">R40</strain>
    </source>
</reference>
<gene>
    <name evidence="10" type="ORF">KC19_2G222200</name>
</gene>
<proteinExistence type="inferred from homology"/>
<dbReference type="AlphaFoldDB" id="A0A8T0IZK0"/>
<dbReference type="PROSITE" id="PS50896">
    <property type="entry name" value="LISH"/>
    <property type="match status" value="1"/>
</dbReference>
<feature type="compositionally biased region" description="Low complexity" evidence="8">
    <location>
        <begin position="419"/>
        <end position="433"/>
    </location>
</feature>
<dbReference type="GO" id="GO:0005815">
    <property type="term" value="C:microtubule organizing center"/>
    <property type="evidence" value="ECO:0007669"/>
    <property type="project" value="InterPro"/>
</dbReference>
<keyword evidence="4" id="KW-0963">Cytoplasm</keyword>
<dbReference type="Pfam" id="PF09398">
    <property type="entry name" value="FOP_dimer"/>
    <property type="match status" value="1"/>
</dbReference>
<name>A0A8T0IZK0_CERPU</name>
<dbReference type="GO" id="GO:0030030">
    <property type="term" value="P:cell projection organization"/>
    <property type="evidence" value="ECO:0007669"/>
    <property type="project" value="UniProtKB-KW"/>
</dbReference>
<evidence type="ECO:0000313" key="10">
    <source>
        <dbReference type="EMBL" id="KAG0588176.1"/>
    </source>
</evidence>
<keyword evidence="7" id="KW-0966">Cell projection</keyword>
<evidence type="ECO:0000256" key="1">
    <source>
        <dbReference type="ARBA" id="ARBA00004120"/>
    </source>
</evidence>
<dbReference type="PANTHER" id="PTHR15431:SF4">
    <property type="entry name" value="PROTEIN TONNEAU 1B"/>
    <property type="match status" value="1"/>
</dbReference>
<evidence type="ECO:0000256" key="8">
    <source>
        <dbReference type="SAM" id="MobiDB-lite"/>
    </source>
</evidence>
<organism evidence="10 11">
    <name type="scientific">Ceratodon purpureus</name>
    <name type="common">Fire moss</name>
    <name type="synonym">Dicranum purpureum</name>
    <dbReference type="NCBI Taxonomy" id="3225"/>
    <lineage>
        <taxon>Eukaryota</taxon>
        <taxon>Viridiplantae</taxon>
        <taxon>Streptophyta</taxon>
        <taxon>Embryophyta</taxon>
        <taxon>Bryophyta</taxon>
        <taxon>Bryophytina</taxon>
        <taxon>Bryopsida</taxon>
        <taxon>Dicranidae</taxon>
        <taxon>Pseudoditrichales</taxon>
        <taxon>Ditrichaceae</taxon>
        <taxon>Ceratodon</taxon>
    </lineage>
</organism>
<sequence>MDDYMREMVDLKTLVTKTLEKRGVLARIRAELRANVFQAMEEQDHEAESNGSTTFSILGTCNERAKKLHTSSSGKLLMALVCEYMEWCELDHTLKVYMPELNQPRAYNRAELVDILGLGGEAKAESQDSRPLLLSMVESFLNEKKDGSVTGTPAQSKQSRHGAAGGPRQFSGNSSGAVDPSEAVEARVSMSSKKSSEKPVGGSHDGSFQGRPEAEPVGVANDGTMSPRVSDDSQKLYEKSSNRAQALLGDLPQHRRSSGLPGFSGMSRSGLNTRGSNNGSANDQQTVVGGVDGGGSYPRGGRDRDNDGKRREYSWSEEDEPHGGSSVNRKNEGGWRDQDYDNVYSNPAARAEKGDGKGQVGEESSSQARRASSMENSSKALSNLHLDDDSASEFGGHQSSGSRGTPTGQQWQGAPRENSAAAASAGSKKQASAYFYSDSEEENAPE</sequence>
<dbReference type="Gene3D" id="1.20.960.40">
    <property type="match status" value="1"/>
</dbReference>
<dbReference type="Proteomes" id="UP000822688">
    <property type="component" value="Chromosome 2"/>
</dbReference>
<dbReference type="PANTHER" id="PTHR15431">
    <property type="entry name" value="FGFR1 ONCOGENE PARTNER/LISH DOMAIN-CONTAINING PROTEIN"/>
    <property type="match status" value="1"/>
</dbReference>
<feature type="region of interest" description="Disordered" evidence="8">
    <location>
        <begin position="145"/>
        <end position="446"/>
    </location>
</feature>
<comment type="similarity">
    <text evidence="3">Belongs to the CEP43 family.</text>
</comment>
<dbReference type="InterPro" id="IPR006594">
    <property type="entry name" value="LisH"/>
</dbReference>
<dbReference type="GO" id="GO:0034453">
    <property type="term" value="P:microtubule anchoring"/>
    <property type="evidence" value="ECO:0007669"/>
    <property type="project" value="InterPro"/>
</dbReference>
<evidence type="ECO:0000256" key="4">
    <source>
        <dbReference type="ARBA" id="ARBA00022490"/>
    </source>
</evidence>
<feature type="compositionally biased region" description="Low complexity" evidence="8">
    <location>
        <begin position="362"/>
        <end position="373"/>
    </location>
</feature>
<accession>A0A8T0IZK0</accession>
<evidence type="ECO:0000259" key="9">
    <source>
        <dbReference type="Pfam" id="PF09398"/>
    </source>
</evidence>
<keyword evidence="6" id="KW-0206">Cytoskeleton</keyword>
<feature type="compositionally biased region" description="Polar residues" evidence="8">
    <location>
        <begin position="266"/>
        <end position="286"/>
    </location>
</feature>
<feature type="domain" description="FGFR1 oncogene partner (FOP) N-terminal dimerisation" evidence="9">
    <location>
        <begin position="61"/>
        <end position="138"/>
    </location>
</feature>
<evidence type="ECO:0000313" key="11">
    <source>
        <dbReference type="Proteomes" id="UP000822688"/>
    </source>
</evidence>
<evidence type="ECO:0000256" key="7">
    <source>
        <dbReference type="ARBA" id="ARBA00023273"/>
    </source>
</evidence>
<comment type="caution">
    <text evidence="10">The sequence shown here is derived from an EMBL/GenBank/DDBJ whole genome shotgun (WGS) entry which is preliminary data.</text>
</comment>
<evidence type="ECO:0000256" key="3">
    <source>
        <dbReference type="ARBA" id="ARBA00005385"/>
    </source>
</evidence>
<keyword evidence="5" id="KW-0970">Cilium biogenesis/degradation</keyword>
<feature type="compositionally biased region" description="Basic and acidic residues" evidence="8">
    <location>
        <begin position="329"/>
        <end position="339"/>
    </location>
</feature>
<protein>
    <recommendedName>
        <fullName evidence="9">FGFR1 oncogene partner (FOP) N-terminal dimerisation domain-containing protein</fullName>
    </recommendedName>
</protein>
<comment type="subcellular location">
    <subcellularLocation>
        <location evidence="1">Cytoplasm</location>
        <location evidence="1">Cytoskeleton</location>
        <location evidence="1">Cilium basal body</location>
    </subcellularLocation>
    <subcellularLocation>
        <location evidence="2">Cytoplasm</location>
        <location evidence="2">Cytoskeleton</location>
        <location evidence="2">Microtubule organizing center</location>
        <location evidence="2">Centrosome</location>
    </subcellularLocation>
</comment>
<evidence type="ECO:0000256" key="6">
    <source>
        <dbReference type="ARBA" id="ARBA00023212"/>
    </source>
</evidence>
<evidence type="ECO:0000256" key="5">
    <source>
        <dbReference type="ARBA" id="ARBA00022794"/>
    </source>
</evidence>
<keyword evidence="11" id="KW-1185">Reference proteome</keyword>
<feature type="compositionally biased region" description="Polar residues" evidence="8">
    <location>
        <begin position="397"/>
        <end position="412"/>
    </location>
</feature>
<dbReference type="InterPro" id="IPR018993">
    <property type="entry name" value="FOP_dimerisation-dom_N"/>
</dbReference>
<evidence type="ECO:0000256" key="2">
    <source>
        <dbReference type="ARBA" id="ARBA00004300"/>
    </source>
</evidence>
<feature type="compositionally biased region" description="Basic and acidic residues" evidence="8">
    <location>
        <begin position="229"/>
        <end position="241"/>
    </location>
</feature>
<dbReference type="EMBL" id="CM026422">
    <property type="protein sequence ID" value="KAG0588176.1"/>
    <property type="molecule type" value="Genomic_DNA"/>
</dbReference>
<feature type="compositionally biased region" description="Basic and acidic residues" evidence="8">
    <location>
        <begin position="300"/>
        <end position="314"/>
    </location>
</feature>